<dbReference type="AlphaFoldDB" id="A0A060SBD0"/>
<dbReference type="OMA" id="VEHIRLM"/>
<comment type="caution">
    <text evidence="2">The sequence shown here is derived from an EMBL/GenBank/DDBJ whole genome shotgun (WGS) entry which is preliminary data.</text>
</comment>
<gene>
    <name evidence="2" type="ORF">BN946_scf184915.g4</name>
</gene>
<feature type="compositionally biased region" description="Polar residues" evidence="1">
    <location>
        <begin position="227"/>
        <end position="246"/>
    </location>
</feature>
<reference evidence="2" key="1">
    <citation type="submission" date="2014-01" db="EMBL/GenBank/DDBJ databases">
        <title>The genome of the white-rot fungus Pycnoporus cinnabarinus: a basidiomycete model with a versatile arsenal for lignocellulosic biomass breakdown.</title>
        <authorList>
            <person name="Levasseur A."/>
            <person name="Lomascolo A."/>
            <person name="Ruiz-Duenas F.J."/>
            <person name="Uzan E."/>
            <person name="Piumi F."/>
            <person name="Kues U."/>
            <person name="Ram A.F.J."/>
            <person name="Murat C."/>
            <person name="Haon M."/>
            <person name="Benoit I."/>
            <person name="Arfi Y."/>
            <person name="Chevret D."/>
            <person name="Drula E."/>
            <person name="Kwon M.J."/>
            <person name="Gouret P."/>
            <person name="Lesage-Meessen L."/>
            <person name="Lombard V."/>
            <person name="Mariette J."/>
            <person name="Noirot C."/>
            <person name="Park J."/>
            <person name="Patyshakuliyeva A."/>
            <person name="Wieneger R.A.B."/>
            <person name="Wosten H.A.B."/>
            <person name="Martin F."/>
            <person name="Coutinho P.M."/>
            <person name="de Vries R."/>
            <person name="Martinez A.T."/>
            <person name="Klopp C."/>
            <person name="Pontarotti P."/>
            <person name="Henrissat B."/>
            <person name="Record E."/>
        </authorList>
    </citation>
    <scope>NUCLEOTIDE SEQUENCE [LARGE SCALE GENOMIC DNA]</scope>
    <source>
        <strain evidence="2">BRFM137</strain>
    </source>
</reference>
<sequence>MGQTTTTTIPEVFQSAQHLVHALDKLNGMLKDGTNKALEAQIDAELADNREGVDLVELWREVGSEHRESLRVSDEVVRNMTGFLIGVGKILREATSGVHQHHRAVSLDEDVVRRMTPEMQPTALRDPEGRRSRESRRSWEPGHGTTRLMARLSSLERSGARSRPGTSLNMTRSSATSSSEGRSTSDAANDGTPATLRQSGPIGSSSSVARRLYTPRDRGEVGGPLVTSFSTEDLNGNYEPSPTPGSRQAHVSLPDRRALPPLAVPPSLPTLPSESLLTRSNTTSTDRDKSSRRKISTSSILTVRAEPSSSFVPVIKPSNPTTAVTTHTVSVSPETDRASFPMLRSESGSSSRTNGVTFSRPTTTSVSTALSGLQQQHERGARSRTISSASVVADPPLPAVLAPPAPISSSTSGSESERESRWKTLSGRPRVSLDSNRSRESPIDPADRSLASTVSYSAARKERRRTITEIFQR</sequence>
<dbReference type="Proteomes" id="UP000029665">
    <property type="component" value="Unassembled WGS sequence"/>
</dbReference>
<feature type="compositionally biased region" description="Basic and acidic residues" evidence="1">
    <location>
        <begin position="125"/>
        <end position="140"/>
    </location>
</feature>
<protein>
    <submittedName>
        <fullName evidence="2">Uncharacterized protein</fullName>
    </submittedName>
</protein>
<evidence type="ECO:0000256" key="1">
    <source>
        <dbReference type="SAM" id="MobiDB-lite"/>
    </source>
</evidence>
<feature type="compositionally biased region" description="Low complexity" evidence="1">
    <location>
        <begin position="270"/>
        <end position="284"/>
    </location>
</feature>
<dbReference type="EMBL" id="CCBP010000104">
    <property type="protein sequence ID" value="CDO71660.1"/>
    <property type="molecule type" value="Genomic_DNA"/>
</dbReference>
<feature type="compositionally biased region" description="Polar residues" evidence="1">
    <location>
        <begin position="346"/>
        <end position="375"/>
    </location>
</feature>
<feature type="compositionally biased region" description="Low complexity" evidence="1">
    <location>
        <begin position="171"/>
        <end position="188"/>
    </location>
</feature>
<proteinExistence type="predicted"/>
<accession>A0A060SBD0</accession>
<feature type="region of interest" description="Disordered" evidence="1">
    <location>
        <begin position="112"/>
        <end position="301"/>
    </location>
</feature>
<feature type="compositionally biased region" description="Basic and acidic residues" evidence="1">
    <location>
        <begin position="436"/>
        <end position="447"/>
    </location>
</feature>
<dbReference type="OrthoDB" id="3358078at2759"/>
<keyword evidence="3" id="KW-1185">Reference proteome</keyword>
<dbReference type="STRING" id="5643.A0A060SBD0"/>
<feature type="compositionally biased region" description="Pro residues" evidence="1">
    <location>
        <begin position="395"/>
        <end position="406"/>
    </location>
</feature>
<organism evidence="2 3">
    <name type="scientific">Pycnoporus cinnabarinus</name>
    <name type="common">Cinnabar-red polypore</name>
    <name type="synonym">Trametes cinnabarina</name>
    <dbReference type="NCBI Taxonomy" id="5643"/>
    <lineage>
        <taxon>Eukaryota</taxon>
        <taxon>Fungi</taxon>
        <taxon>Dikarya</taxon>
        <taxon>Basidiomycota</taxon>
        <taxon>Agaricomycotina</taxon>
        <taxon>Agaricomycetes</taxon>
        <taxon>Polyporales</taxon>
        <taxon>Polyporaceae</taxon>
        <taxon>Trametes</taxon>
    </lineage>
</organism>
<dbReference type="HOGENOM" id="CLU_577633_0_0_1"/>
<name>A0A060SBD0_PYCCI</name>
<feature type="compositionally biased region" description="Polar residues" evidence="1">
    <location>
        <begin position="195"/>
        <end position="208"/>
    </location>
</feature>
<feature type="region of interest" description="Disordered" evidence="1">
    <location>
        <begin position="322"/>
        <end position="473"/>
    </location>
</feature>
<feature type="compositionally biased region" description="Low complexity" evidence="1">
    <location>
        <begin position="322"/>
        <end position="333"/>
    </location>
</feature>
<evidence type="ECO:0000313" key="3">
    <source>
        <dbReference type="Proteomes" id="UP000029665"/>
    </source>
</evidence>
<evidence type="ECO:0000313" key="2">
    <source>
        <dbReference type="EMBL" id="CDO71660.1"/>
    </source>
</evidence>